<reference evidence="2" key="1">
    <citation type="submission" date="2024-06" db="EMBL/GenBank/DDBJ databases">
        <title>Multi-omics analyses provide insights into the biosynthesis of the anticancer antibiotic pleurotin in Hohenbuehelia grisea.</title>
        <authorList>
            <person name="Weaver J.A."/>
            <person name="Alberti F."/>
        </authorList>
    </citation>
    <scope>NUCLEOTIDE SEQUENCE [LARGE SCALE GENOMIC DNA]</scope>
    <source>
        <strain evidence="2">T-177</strain>
    </source>
</reference>
<name>A0ABR3IVL3_9AGAR</name>
<proteinExistence type="predicted"/>
<protein>
    <submittedName>
        <fullName evidence="1">Uncharacterized protein</fullName>
    </submittedName>
</protein>
<sequence length="69" mass="7773">LGRLINGSPRLALCADESANILLTLLWHRRRSTPKSCPNGDNSVAIYLYVHSWRPEVRAQLAPYHTTDS</sequence>
<dbReference type="EMBL" id="JASNQZ010000015">
    <property type="protein sequence ID" value="KAL0947405.1"/>
    <property type="molecule type" value="Genomic_DNA"/>
</dbReference>
<evidence type="ECO:0000313" key="2">
    <source>
        <dbReference type="Proteomes" id="UP001556367"/>
    </source>
</evidence>
<organism evidence="1 2">
    <name type="scientific">Hohenbuehelia grisea</name>
    <dbReference type="NCBI Taxonomy" id="104357"/>
    <lineage>
        <taxon>Eukaryota</taxon>
        <taxon>Fungi</taxon>
        <taxon>Dikarya</taxon>
        <taxon>Basidiomycota</taxon>
        <taxon>Agaricomycotina</taxon>
        <taxon>Agaricomycetes</taxon>
        <taxon>Agaricomycetidae</taxon>
        <taxon>Agaricales</taxon>
        <taxon>Pleurotineae</taxon>
        <taxon>Pleurotaceae</taxon>
        <taxon>Hohenbuehelia</taxon>
    </lineage>
</organism>
<dbReference type="Proteomes" id="UP001556367">
    <property type="component" value="Unassembled WGS sequence"/>
</dbReference>
<evidence type="ECO:0000313" key="1">
    <source>
        <dbReference type="EMBL" id="KAL0947405.1"/>
    </source>
</evidence>
<accession>A0ABR3IVL3</accession>
<keyword evidence="2" id="KW-1185">Reference proteome</keyword>
<gene>
    <name evidence="1" type="ORF">HGRIS_013518</name>
</gene>
<comment type="caution">
    <text evidence="1">The sequence shown here is derived from an EMBL/GenBank/DDBJ whole genome shotgun (WGS) entry which is preliminary data.</text>
</comment>
<feature type="non-terminal residue" evidence="1">
    <location>
        <position position="1"/>
    </location>
</feature>